<dbReference type="PANTHER" id="PTHR43267">
    <property type="entry name" value="TRNA THREONYLCARBAMOYLADENOSINE DEHYDRATASE"/>
    <property type="match status" value="1"/>
</dbReference>
<keyword evidence="3" id="KW-1185">Reference proteome</keyword>
<dbReference type="Pfam" id="PF00899">
    <property type="entry name" value="ThiF"/>
    <property type="match status" value="1"/>
</dbReference>
<gene>
    <name evidence="2" type="ORF">SAMN02746065_11048</name>
</gene>
<dbReference type="GO" id="GO:0016779">
    <property type="term" value="F:nucleotidyltransferase activity"/>
    <property type="evidence" value="ECO:0007669"/>
    <property type="project" value="UniProtKB-KW"/>
</dbReference>
<keyword evidence="2" id="KW-0548">Nucleotidyltransferase</keyword>
<dbReference type="GO" id="GO:0061503">
    <property type="term" value="F:tRNA threonylcarbamoyladenosine dehydratase"/>
    <property type="evidence" value="ECO:0007669"/>
    <property type="project" value="TreeGrafter"/>
</dbReference>
<dbReference type="Proteomes" id="UP000192418">
    <property type="component" value="Unassembled WGS sequence"/>
</dbReference>
<proteinExistence type="predicted"/>
<feature type="domain" description="THIF-type NAD/FAD binding fold" evidence="1">
    <location>
        <begin position="8"/>
        <end position="134"/>
    </location>
</feature>
<dbReference type="Gene3D" id="3.40.50.720">
    <property type="entry name" value="NAD(P)-binding Rossmann-like Domain"/>
    <property type="match status" value="1"/>
</dbReference>
<dbReference type="InterPro" id="IPR045886">
    <property type="entry name" value="ThiF/MoeB/HesA"/>
</dbReference>
<organism evidence="2 3">
    <name type="scientific">Desulfocicer vacuolatum DSM 3385</name>
    <dbReference type="NCBI Taxonomy" id="1121400"/>
    <lineage>
        <taxon>Bacteria</taxon>
        <taxon>Pseudomonadati</taxon>
        <taxon>Thermodesulfobacteriota</taxon>
        <taxon>Desulfobacteria</taxon>
        <taxon>Desulfobacterales</taxon>
        <taxon>Desulfobacteraceae</taxon>
        <taxon>Desulfocicer</taxon>
    </lineage>
</organism>
<dbReference type="InterPro" id="IPR000594">
    <property type="entry name" value="ThiF_NAD_FAD-bd"/>
</dbReference>
<protein>
    <submittedName>
        <fullName evidence="2">Sulfur carrier protein ThiS adenylyltransferase</fullName>
    </submittedName>
</protein>
<name>A0A1W2C1F9_9BACT</name>
<keyword evidence="2" id="KW-0808">Transferase</keyword>
<dbReference type="NCBIfam" id="NF006395">
    <property type="entry name" value="PRK08644.1"/>
    <property type="match status" value="1"/>
</dbReference>
<accession>A0A1W2C1F9</accession>
<reference evidence="2 3" key="1">
    <citation type="submission" date="2017-04" db="EMBL/GenBank/DDBJ databases">
        <authorList>
            <person name="Afonso C.L."/>
            <person name="Miller P.J."/>
            <person name="Scott M.A."/>
            <person name="Spackman E."/>
            <person name="Goraichik I."/>
            <person name="Dimitrov K.M."/>
            <person name="Suarez D.L."/>
            <person name="Swayne D.E."/>
        </authorList>
    </citation>
    <scope>NUCLEOTIDE SEQUENCE [LARGE SCALE GENOMIC DNA]</scope>
    <source>
        <strain evidence="2 3">DSM 3385</strain>
    </source>
</reference>
<evidence type="ECO:0000313" key="3">
    <source>
        <dbReference type="Proteomes" id="UP000192418"/>
    </source>
</evidence>
<sequence length="187" mass="20263">MTFRENGKFKVGIAGVGGIGSSVAHVLVRSGITHLTLVDFDRVEASNLNRQFYFHDQIGMDKAQMLARNLKRINPGLSVDMACEQLDAHNIKPRFHGCDIIVEGVDDKKTKKQVVEAFAGTSTPVICASGIAGEDLTGIGIKSMGNITIVGDFITDEEDNLLFPPKVHMVACLMAGEILKRSNKAHV</sequence>
<evidence type="ECO:0000259" key="1">
    <source>
        <dbReference type="Pfam" id="PF00899"/>
    </source>
</evidence>
<dbReference type="AlphaFoldDB" id="A0A1W2C1F9"/>
<dbReference type="OrthoDB" id="9804286at2"/>
<dbReference type="GO" id="GO:0061504">
    <property type="term" value="P:cyclic threonylcarbamoyladenosine biosynthetic process"/>
    <property type="evidence" value="ECO:0007669"/>
    <property type="project" value="TreeGrafter"/>
</dbReference>
<dbReference type="PANTHER" id="PTHR43267:SF3">
    <property type="entry name" value="THIF PROTEIN"/>
    <property type="match status" value="1"/>
</dbReference>
<dbReference type="RefSeq" id="WP_084069224.1">
    <property type="nucleotide sequence ID" value="NZ_FWXY01000010.1"/>
</dbReference>
<dbReference type="STRING" id="1121400.SAMN02746065_11048"/>
<evidence type="ECO:0000313" key="2">
    <source>
        <dbReference type="EMBL" id="SMC78742.1"/>
    </source>
</evidence>
<dbReference type="GO" id="GO:0008641">
    <property type="term" value="F:ubiquitin-like modifier activating enzyme activity"/>
    <property type="evidence" value="ECO:0007669"/>
    <property type="project" value="InterPro"/>
</dbReference>
<dbReference type="SUPFAM" id="SSF69572">
    <property type="entry name" value="Activating enzymes of the ubiquitin-like proteins"/>
    <property type="match status" value="1"/>
</dbReference>
<dbReference type="EMBL" id="FWXY01000010">
    <property type="protein sequence ID" value="SMC78742.1"/>
    <property type="molecule type" value="Genomic_DNA"/>
</dbReference>
<dbReference type="InterPro" id="IPR035985">
    <property type="entry name" value="Ubiquitin-activating_enz"/>
</dbReference>